<dbReference type="GO" id="GO:0016712">
    <property type="term" value="F:oxidoreductase activity, acting on paired donors, with incorporation or reduction of molecular oxygen, reduced flavin or flavoprotein as one donor, and incorporation of one atom of oxygen"/>
    <property type="evidence" value="ECO:0007669"/>
    <property type="project" value="TreeGrafter"/>
</dbReference>
<dbReference type="CDD" id="cd20617">
    <property type="entry name" value="CYP1_2-like"/>
    <property type="match status" value="1"/>
</dbReference>
<keyword evidence="5 7" id="KW-0408">Iron</keyword>
<dbReference type="GO" id="GO:0005737">
    <property type="term" value="C:cytoplasm"/>
    <property type="evidence" value="ECO:0007669"/>
    <property type="project" value="TreeGrafter"/>
</dbReference>
<dbReference type="WBParaSite" id="HCON_00073880-00001">
    <property type="protein sequence ID" value="HCON_00073880-00001"/>
    <property type="gene ID" value="HCON_00073880"/>
</dbReference>
<evidence type="ECO:0000256" key="7">
    <source>
        <dbReference type="PIRSR" id="PIRSR602401-1"/>
    </source>
</evidence>
<accession>A0A7I4YC68</accession>
<evidence type="ECO:0000256" key="9">
    <source>
        <dbReference type="SAM" id="SignalP"/>
    </source>
</evidence>
<dbReference type="PRINTS" id="PR00385">
    <property type="entry name" value="P450"/>
</dbReference>
<dbReference type="GO" id="GO:0005506">
    <property type="term" value="F:iron ion binding"/>
    <property type="evidence" value="ECO:0007669"/>
    <property type="project" value="InterPro"/>
</dbReference>
<keyword evidence="7 8" id="KW-0349">Heme</keyword>
<protein>
    <submittedName>
        <fullName evidence="11">CYtochrome P450 family</fullName>
    </submittedName>
</protein>
<feature type="signal peptide" evidence="9">
    <location>
        <begin position="1"/>
        <end position="15"/>
    </location>
</feature>
<dbReference type="InterPro" id="IPR001128">
    <property type="entry name" value="Cyt_P450"/>
</dbReference>
<evidence type="ECO:0000256" key="5">
    <source>
        <dbReference type="ARBA" id="ARBA00023004"/>
    </source>
</evidence>
<sequence>MWVIVIVLLIVTILAMEWIRKVRQYPPGPFPLPLIGNIHNIMLAKLQMKGIIDLMKVWQKEYGNVITIWLGPIPSVHLLDFETAKQEMLSNGAAYTDRFVPYMLDVRREGRGTAFSNGEFWADHRRFTLRTLRDFALKNSVMEERIMDEVTSNLYKLEKIMVNGQAKVKANEFFDVIVGSVINRILFSESFTEENMAEYFAVKHRFDDMINNSTALDMSLEKWTRNMPFLKKRWEALIKPQDDLLNFLRKRINQRKEDIASGKHALDENGKDFVDAFFIKMEKDRREGKHPSQSYKEDELLYDIFDLWIAGQETTTITLMWGMMHLIKNPDVMDKIRSELIAITNSNRSISLSDQDQAQYLNWTILEIHRLASILNLNLFRKTKEKGFVGGHHVPADTPIAAELTMIMNDEKHFQEANKFDPERYARGGKALEQRVIPFGLGKRSCIGETLAKAELFLILANLISRYDMAEDPEAPIDLKTSSPIGMMHRPKNFNIILKPTLWH</sequence>
<keyword evidence="4 8" id="KW-0560">Oxidoreductase</keyword>
<evidence type="ECO:0000256" key="3">
    <source>
        <dbReference type="ARBA" id="ARBA00022723"/>
    </source>
</evidence>
<feature type="chain" id="PRO_5029565325" evidence="9">
    <location>
        <begin position="16"/>
        <end position="504"/>
    </location>
</feature>
<dbReference type="InterPro" id="IPR002401">
    <property type="entry name" value="Cyt_P450_E_grp-I"/>
</dbReference>
<dbReference type="InterPro" id="IPR050182">
    <property type="entry name" value="Cytochrome_P450_fam2"/>
</dbReference>
<dbReference type="PANTHER" id="PTHR24300">
    <property type="entry name" value="CYTOCHROME P450 508A4-RELATED"/>
    <property type="match status" value="1"/>
</dbReference>
<dbReference type="GO" id="GO:0020037">
    <property type="term" value="F:heme binding"/>
    <property type="evidence" value="ECO:0007669"/>
    <property type="project" value="InterPro"/>
</dbReference>
<dbReference type="OrthoDB" id="2789670at2759"/>
<dbReference type="PANTHER" id="PTHR24300:SF375">
    <property type="entry name" value="CYTOCHROME P450 FAMILY"/>
    <property type="match status" value="1"/>
</dbReference>
<feature type="binding site" description="axial binding residue" evidence="7">
    <location>
        <position position="446"/>
    </location>
    <ligand>
        <name>heme</name>
        <dbReference type="ChEBI" id="CHEBI:30413"/>
    </ligand>
    <ligandPart>
        <name>Fe</name>
        <dbReference type="ChEBI" id="CHEBI:18248"/>
    </ligandPart>
</feature>
<comment type="similarity">
    <text evidence="2 8">Belongs to the cytochrome P450 family.</text>
</comment>
<dbReference type="SUPFAM" id="SSF48264">
    <property type="entry name" value="Cytochrome P450"/>
    <property type="match status" value="1"/>
</dbReference>
<keyword evidence="6 8" id="KW-0503">Monooxygenase</keyword>
<evidence type="ECO:0000313" key="11">
    <source>
        <dbReference type="WBParaSite" id="HCON_00073880-00001"/>
    </source>
</evidence>
<comment type="cofactor">
    <cofactor evidence="1 7">
        <name>heme</name>
        <dbReference type="ChEBI" id="CHEBI:30413"/>
    </cofactor>
</comment>
<dbReference type="OMA" id="NVNLFRI"/>
<evidence type="ECO:0000256" key="6">
    <source>
        <dbReference type="ARBA" id="ARBA00023033"/>
    </source>
</evidence>
<proteinExistence type="inferred from homology"/>
<dbReference type="Gene3D" id="1.10.630.10">
    <property type="entry name" value="Cytochrome P450"/>
    <property type="match status" value="1"/>
</dbReference>
<name>A0A7I4YC68_HAECO</name>
<dbReference type="PROSITE" id="PS00086">
    <property type="entry name" value="CYTOCHROME_P450"/>
    <property type="match status" value="1"/>
</dbReference>
<dbReference type="AlphaFoldDB" id="A0A7I4YC68"/>
<reference evidence="11" key="1">
    <citation type="submission" date="2020-12" db="UniProtKB">
        <authorList>
            <consortium name="WormBaseParasite"/>
        </authorList>
    </citation>
    <scope>IDENTIFICATION</scope>
    <source>
        <strain evidence="11">MHco3</strain>
    </source>
</reference>
<dbReference type="PRINTS" id="PR00463">
    <property type="entry name" value="EP450I"/>
</dbReference>
<evidence type="ECO:0000256" key="8">
    <source>
        <dbReference type="RuleBase" id="RU000461"/>
    </source>
</evidence>
<dbReference type="Proteomes" id="UP000025227">
    <property type="component" value="Unplaced"/>
</dbReference>
<evidence type="ECO:0000256" key="2">
    <source>
        <dbReference type="ARBA" id="ARBA00010617"/>
    </source>
</evidence>
<dbReference type="Pfam" id="PF00067">
    <property type="entry name" value="p450"/>
    <property type="match status" value="1"/>
</dbReference>
<dbReference type="GO" id="GO:0006082">
    <property type="term" value="P:organic acid metabolic process"/>
    <property type="evidence" value="ECO:0007669"/>
    <property type="project" value="TreeGrafter"/>
</dbReference>
<evidence type="ECO:0000256" key="1">
    <source>
        <dbReference type="ARBA" id="ARBA00001971"/>
    </source>
</evidence>
<dbReference type="FunFam" id="1.10.630.10:FF:000036">
    <property type="entry name" value="CYtochrome P450 family"/>
    <property type="match status" value="1"/>
</dbReference>
<keyword evidence="10" id="KW-1185">Reference proteome</keyword>
<dbReference type="InterPro" id="IPR036396">
    <property type="entry name" value="Cyt_P450_sf"/>
</dbReference>
<organism evidence="10 11">
    <name type="scientific">Haemonchus contortus</name>
    <name type="common">Barber pole worm</name>
    <dbReference type="NCBI Taxonomy" id="6289"/>
    <lineage>
        <taxon>Eukaryota</taxon>
        <taxon>Metazoa</taxon>
        <taxon>Ecdysozoa</taxon>
        <taxon>Nematoda</taxon>
        <taxon>Chromadorea</taxon>
        <taxon>Rhabditida</taxon>
        <taxon>Rhabditina</taxon>
        <taxon>Rhabditomorpha</taxon>
        <taxon>Strongyloidea</taxon>
        <taxon>Trichostrongylidae</taxon>
        <taxon>Haemonchus</taxon>
    </lineage>
</organism>
<keyword evidence="3 7" id="KW-0479">Metal-binding</keyword>
<evidence type="ECO:0000313" key="10">
    <source>
        <dbReference type="Proteomes" id="UP000025227"/>
    </source>
</evidence>
<dbReference type="InterPro" id="IPR017972">
    <property type="entry name" value="Cyt_P450_CS"/>
</dbReference>
<evidence type="ECO:0000256" key="4">
    <source>
        <dbReference type="ARBA" id="ARBA00023002"/>
    </source>
</evidence>
<keyword evidence="9" id="KW-0732">Signal</keyword>
<dbReference type="GO" id="GO:0006805">
    <property type="term" value="P:xenobiotic metabolic process"/>
    <property type="evidence" value="ECO:0007669"/>
    <property type="project" value="TreeGrafter"/>
</dbReference>